<dbReference type="AlphaFoldDB" id="A0A7J8VB93"/>
<evidence type="ECO:0000313" key="3">
    <source>
        <dbReference type="EMBL" id="MBA0660051.1"/>
    </source>
</evidence>
<feature type="non-terminal residue" evidence="3">
    <location>
        <position position="106"/>
    </location>
</feature>
<keyword evidence="2" id="KW-0812">Transmembrane</keyword>
<comment type="caution">
    <text evidence="3">The sequence shown here is derived from an EMBL/GenBank/DDBJ whole genome shotgun (WGS) entry which is preliminary data.</text>
</comment>
<sequence>MPLQKCYFLPPISSFFIVISSLLFVTAFGYGSPGPIAAAFGENGFFCAIDAGGEQQVICWDKTNKTSSVPTFDFVPSMASLSGGEGFLCGIIANNSQAFCWDLLDF</sequence>
<dbReference type="OrthoDB" id="1650636at2759"/>
<keyword evidence="4" id="KW-1185">Reference proteome</keyword>
<feature type="transmembrane region" description="Helical" evidence="2">
    <location>
        <begin position="12"/>
        <end position="30"/>
    </location>
</feature>
<dbReference type="GO" id="GO:0004674">
    <property type="term" value="F:protein serine/threonine kinase activity"/>
    <property type="evidence" value="ECO:0007669"/>
    <property type="project" value="UniProtKB-KW"/>
</dbReference>
<dbReference type="PANTHER" id="PTHR47460">
    <property type="entry name" value="SERINE/THREONINE-PROTEIN KINASE-LIKE PROTEIN ACR4"/>
    <property type="match status" value="1"/>
</dbReference>
<protein>
    <recommendedName>
        <fullName evidence="1">non-specific serine/threonine protein kinase</fullName>
        <ecNumber evidence="1">2.7.11.1</ecNumber>
    </recommendedName>
</protein>
<gene>
    <name evidence="3" type="ORF">Goklo_012106</name>
</gene>
<dbReference type="PANTHER" id="PTHR47460:SF1">
    <property type="entry name" value="SERINE_THREONINE-PROTEIN KINASE-LIKE PROTEIN ACR4"/>
    <property type="match status" value="1"/>
</dbReference>
<dbReference type="EMBL" id="JABFAB010000009">
    <property type="protein sequence ID" value="MBA0660051.1"/>
    <property type="molecule type" value="Genomic_DNA"/>
</dbReference>
<proteinExistence type="predicted"/>
<evidence type="ECO:0000313" key="4">
    <source>
        <dbReference type="Proteomes" id="UP000593573"/>
    </source>
</evidence>
<name>A0A7J8VB93_9ROSI</name>
<keyword evidence="2" id="KW-1133">Transmembrane helix</keyword>
<dbReference type="Proteomes" id="UP000593573">
    <property type="component" value="Unassembled WGS sequence"/>
</dbReference>
<evidence type="ECO:0000256" key="2">
    <source>
        <dbReference type="SAM" id="Phobius"/>
    </source>
</evidence>
<reference evidence="3 4" key="1">
    <citation type="journal article" date="2019" name="Genome Biol. Evol.">
        <title>Insights into the evolution of the New World diploid cottons (Gossypium, subgenus Houzingenia) based on genome sequencing.</title>
        <authorList>
            <person name="Grover C.E."/>
            <person name="Arick M.A. 2nd"/>
            <person name="Thrash A."/>
            <person name="Conover J.L."/>
            <person name="Sanders W.S."/>
            <person name="Peterson D.G."/>
            <person name="Frelichowski J.E."/>
            <person name="Scheffler J.A."/>
            <person name="Scheffler B.E."/>
            <person name="Wendel J.F."/>
        </authorList>
    </citation>
    <scope>NUCLEOTIDE SEQUENCE [LARGE SCALE GENOMIC DNA]</scope>
    <source>
        <strain evidence="3">57</strain>
        <tissue evidence="3">Leaf</tissue>
    </source>
</reference>
<keyword evidence="2" id="KW-0472">Membrane</keyword>
<organism evidence="3 4">
    <name type="scientific">Gossypium klotzschianum</name>
    <dbReference type="NCBI Taxonomy" id="34286"/>
    <lineage>
        <taxon>Eukaryota</taxon>
        <taxon>Viridiplantae</taxon>
        <taxon>Streptophyta</taxon>
        <taxon>Embryophyta</taxon>
        <taxon>Tracheophyta</taxon>
        <taxon>Spermatophyta</taxon>
        <taxon>Magnoliopsida</taxon>
        <taxon>eudicotyledons</taxon>
        <taxon>Gunneridae</taxon>
        <taxon>Pentapetalae</taxon>
        <taxon>rosids</taxon>
        <taxon>malvids</taxon>
        <taxon>Malvales</taxon>
        <taxon>Malvaceae</taxon>
        <taxon>Malvoideae</taxon>
        <taxon>Gossypium</taxon>
    </lineage>
</organism>
<accession>A0A7J8VB93</accession>
<evidence type="ECO:0000256" key="1">
    <source>
        <dbReference type="ARBA" id="ARBA00012513"/>
    </source>
</evidence>
<dbReference type="EC" id="2.7.11.1" evidence="1"/>